<organism evidence="1 2">
    <name type="scientific">Paenibacillus typhae</name>
    <dbReference type="NCBI Taxonomy" id="1174501"/>
    <lineage>
        <taxon>Bacteria</taxon>
        <taxon>Bacillati</taxon>
        <taxon>Bacillota</taxon>
        <taxon>Bacilli</taxon>
        <taxon>Bacillales</taxon>
        <taxon>Paenibacillaceae</taxon>
        <taxon>Paenibacillus</taxon>
    </lineage>
</organism>
<dbReference type="RefSeq" id="WP_090719083.1">
    <property type="nucleotide sequence ID" value="NZ_CBCSKY010000054.1"/>
</dbReference>
<name>A0A1G9DYW4_9BACL</name>
<accession>A0A1G9DYW4</accession>
<evidence type="ECO:0000313" key="1">
    <source>
        <dbReference type="EMBL" id="SDK69039.1"/>
    </source>
</evidence>
<dbReference type="AlphaFoldDB" id="A0A1G9DYW4"/>
<evidence type="ECO:0000313" key="2">
    <source>
        <dbReference type="Proteomes" id="UP000199050"/>
    </source>
</evidence>
<protein>
    <submittedName>
        <fullName evidence="1">Immunity protein 10</fullName>
    </submittedName>
</protein>
<dbReference type="EMBL" id="FNDX01000050">
    <property type="protein sequence ID" value="SDK69039.1"/>
    <property type="molecule type" value="Genomic_DNA"/>
</dbReference>
<keyword evidence="2" id="KW-1185">Reference proteome</keyword>
<dbReference type="STRING" id="1174501.SAMN05216192_15034"/>
<reference evidence="2" key="1">
    <citation type="submission" date="2016-10" db="EMBL/GenBank/DDBJ databases">
        <authorList>
            <person name="Varghese N."/>
            <person name="Submissions S."/>
        </authorList>
    </citation>
    <scope>NUCLEOTIDE SEQUENCE [LARGE SCALE GENOMIC DNA]</scope>
    <source>
        <strain evidence="2">CGMCC 1.11012</strain>
    </source>
</reference>
<dbReference type="OrthoDB" id="2608987at2"/>
<dbReference type="Pfam" id="PF15588">
    <property type="entry name" value="Imm10"/>
    <property type="match status" value="1"/>
</dbReference>
<dbReference type="InterPro" id="IPR028962">
    <property type="entry name" value="Imm10"/>
</dbReference>
<sequence length="134" mass="15316">MSTFTANFIYAQADDENDVLMIGFADDQYEPQEYILLQKTMHPDEQDLALGFDKIHITYRDESQSQYGGIEKVLLKPDSIEFCLDETAAEVLECETAMVRVHFDPGALKLEERRVLFKQMFGELLEINAEAGLT</sequence>
<gene>
    <name evidence="1" type="ORF">SAMN05216192_15034</name>
</gene>
<dbReference type="Proteomes" id="UP000199050">
    <property type="component" value="Unassembled WGS sequence"/>
</dbReference>
<proteinExistence type="predicted"/>